<dbReference type="RefSeq" id="WP_172899083.1">
    <property type="nucleotide sequence ID" value="NZ_LT607412.1"/>
</dbReference>
<dbReference type="GO" id="GO:0005737">
    <property type="term" value="C:cytoplasm"/>
    <property type="evidence" value="ECO:0007669"/>
    <property type="project" value="TreeGrafter"/>
</dbReference>
<dbReference type="Proteomes" id="UP000198243">
    <property type="component" value="Chromosome I"/>
</dbReference>
<dbReference type="InterPro" id="IPR032466">
    <property type="entry name" value="Metal_Hydrolase"/>
</dbReference>
<dbReference type="Gene3D" id="3.20.20.140">
    <property type="entry name" value="Metal-dependent hydrolases"/>
    <property type="match status" value="1"/>
</dbReference>
<dbReference type="GO" id="GO:0019748">
    <property type="term" value="P:secondary metabolic process"/>
    <property type="evidence" value="ECO:0007669"/>
    <property type="project" value="TreeGrafter"/>
</dbReference>
<feature type="domain" description="Amidohydrolase-related" evidence="2">
    <location>
        <begin position="7"/>
        <end position="330"/>
    </location>
</feature>
<evidence type="ECO:0000259" key="2">
    <source>
        <dbReference type="Pfam" id="PF04909"/>
    </source>
</evidence>
<accession>A0A1C4X481</accession>
<evidence type="ECO:0000313" key="4">
    <source>
        <dbReference type="Proteomes" id="UP000198243"/>
    </source>
</evidence>
<keyword evidence="4" id="KW-1185">Reference proteome</keyword>
<sequence>MQRTPIIDVHTHALPMPLLRDLEALGHADLSGLANRVLRLDSAISGLAPGAPIPLPAEQYDLATRLASVTAAGVDYQAVSPPPFTFASESTDERLVMDITRRTNDAVAEFVAGSGGRLVGLAALPVGFPGAVQELARCLDELGFVGATMGTFGGGRELDDPLNEELWSSLAFRRCFVLLHPSRASSPTRLADYHLLQLLGYPAETALATARLVFGGVLDRNDLILCLAHGGGCLPGIGARLDLGWHRKAVSRVIPYPPTHYLRRLRYDTAVFDASVLARLVEDVTPANVLLGTDAPYDLADRQPLATVRTLKIDTSEQDAILGGNAASLLQGMFRATHGGTAASDTLSYITTSRRS</sequence>
<gene>
    <name evidence="3" type="ORF">GA0070607_4647</name>
</gene>
<dbReference type="EMBL" id="LT607412">
    <property type="protein sequence ID" value="SCF03212.1"/>
    <property type="molecule type" value="Genomic_DNA"/>
</dbReference>
<dbReference type="PANTHER" id="PTHR21240:SF28">
    <property type="entry name" value="ISO-OROTATE DECARBOXYLASE (EUROFUNG)"/>
    <property type="match status" value="1"/>
</dbReference>
<organism evidence="3 4">
    <name type="scientific">Micromonospora coriariae</name>
    <dbReference type="NCBI Taxonomy" id="285665"/>
    <lineage>
        <taxon>Bacteria</taxon>
        <taxon>Bacillati</taxon>
        <taxon>Actinomycetota</taxon>
        <taxon>Actinomycetes</taxon>
        <taxon>Micromonosporales</taxon>
        <taxon>Micromonosporaceae</taxon>
        <taxon>Micromonospora</taxon>
    </lineage>
</organism>
<dbReference type="InterPro" id="IPR032465">
    <property type="entry name" value="ACMSD"/>
</dbReference>
<keyword evidence="1" id="KW-0456">Lyase</keyword>
<dbReference type="PANTHER" id="PTHR21240">
    <property type="entry name" value="2-AMINO-3-CARBOXYLMUCONATE-6-SEMIALDEHYDE DECARBOXYLASE"/>
    <property type="match status" value="1"/>
</dbReference>
<evidence type="ECO:0000256" key="1">
    <source>
        <dbReference type="ARBA" id="ARBA00023239"/>
    </source>
</evidence>
<evidence type="ECO:0000313" key="3">
    <source>
        <dbReference type="EMBL" id="SCF03212.1"/>
    </source>
</evidence>
<dbReference type="GO" id="GO:0016831">
    <property type="term" value="F:carboxy-lyase activity"/>
    <property type="evidence" value="ECO:0007669"/>
    <property type="project" value="InterPro"/>
</dbReference>
<name>A0A1C4X481_9ACTN</name>
<dbReference type="GO" id="GO:0016787">
    <property type="term" value="F:hydrolase activity"/>
    <property type="evidence" value="ECO:0007669"/>
    <property type="project" value="InterPro"/>
</dbReference>
<proteinExistence type="predicted"/>
<reference evidence="4" key="1">
    <citation type="submission" date="2016-06" db="EMBL/GenBank/DDBJ databases">
        <authorList>
            <person name="Varghese N."/>
            <person name="Submissions Spin"/>
        </authorList>
    </citation>
    <scope>NUCLEOTIDE SEQUENCE [LARGE SCALE GENOMIC DNA]</scope>
    <source>
        <strain evidence="4">DSM 44875</strain>
    </source>
</reference>
<protein>
    <submittedName>
        <fullName evidence="3">Aminocarboxymuconate-semialdehyde decarboxylase</fullName>
    </submittedName>
</protein>
<dbReference type="InterPro" id="IPR006680">
    <property type="entry name" value="Amidohydro-rel"/>
</dbReference>
<dbReference type="SUPFAM" id="SSF51556">
    <property type="entry name" value="Metallo-dependent hydrolases"/>
    <property type="match status" value="1"/>
</dbReference>
<dbReference type="Pfam" id="PF04909">
    <property type="entry name" value="Amidohydro_2"/>
    <property type="match status" value="1"/>
</dbReference>
<dbReference type="AlphaFoldDB" id="A0A1C4X481"/>